<gene>
    <name evidence="3" type="ORF">TPSB3V08_LOCUS7025</name>
</gene>
<dbReference type="AlphaFoldDB" id="A0A7R9D807"/>
<feature type="compositionally biased region" description="Basic and acidic residues" evidence="2">
    <location>
        <begin position="233"/>
        <end position="245"/>
    </location>
</feature>
<dbReference type="GO" id="GO:0036064">
    <property type="term" value="C:ciliary basal body"/>
    <property type="evidence" value="ECO:0007669"/>
    <property type="project" value="TreeGrafter"/>
</dbReference>
<sequence>MVVTSRGTLFPGSYDRESTLGHVIANAAIKGTSQGVTHANQIHTGCLILVGIWSKSILLGGQLNGWKVIFMKIRKCGAPSTTYKVVGSASLSSARDSWSRHLHIISTGQLRKLRDEVTVFHHRRSAINLVLGDFYQLKSRWSYDSPPFEVKPQSSQSVWEACKSTNRIQQFWSYQLSDEPCECDEDGGDGDVEENIAALPPHRLKHKKLLAQYESKSGPTMHHVNNSTDSLAWKEREESRQREPMLDASTVSHHSREVAVQAPEESMQEPENVPHASTVTQVNEQSEEHLNCRSCTASPQPSIYVPVMAQPSSPCVKTEYPPADMPVPYSQSEPIIPASGPPAIPHSRPEPLYPSVSVCPSSFRASSRVLSRPSTPCPRSGVAHPAHLHTHHPESNHIPKSILRPTTPISSAHRGKHHTDSCLTHLSRTSRSSYCEEKRSHWAPFGWNDSKRDVGKKKTYNVSAPVNEVYQHALKACNKRRNEIKKLLEEEEKRKQALNMDSARSAVNHSSIWMSEYQDKFNKGCPRMVESKRSLSAPPVKKPIVWRCYS</sequence>
<protein>
    <submittedName>
        <fullName evidence="3">Uncharacterized protein</fullName>
    </submittedName>
</protein>
<accession>A0A7R9D807</accession>
<evidence type="ECO:0000256" key="1">
    <source>
        <dbReference type="SAM" id="Coils"/>
    </source>
</evidence>
<feature type="coiled-coil region" evidence="1">
    <location>
        <begin position="470"/>
        <end position="501"/>
    </location>
</feature>
<dbReference type="Pfam" id="PF15748">
    <property type="entry name" value="CCSAP"/>
    <property type="match status" value="1"/>
</dbReference>
<dbReference type="PANTHER" id="PTHR31022:SF4">
    <property type="entry name" value="CENTRIOLE, CILIA AND SPINDLE-ASSOCIATED PROTEIN"/>
    <property type="match status" value="1"/>
</dbReference>
<evidence type="ECO:0000256" key="2">
    <source>
        <dbReference type="SAM" id="MobiDB-lite"/>
    </source>
</evidence>
<dbReference type="EMBL" id="OD004353">
    <property type="protein sequence ID" value="CAD7409795.1"/>
    <property type="molecule type" value="Genomic_DNA"/>
</dbReference>
<dbReference type="PANTHER" id="PTHR31022">
    <property type="entry name" value="CENTRIOLE, CILIA AND SPINDLE-ASSOCIATED PROTEIN"/>
    <property type="match status" value="1"/>
</dbReference>
<proteinExistence type="predicted"/>
<dbReference type="GO" id="GO:0008017">
    <property type="term" value="F:microtubule binding"/>
    <property type="evidence" value="ECO:0007669"/>
    <property type="project" value="TreeGrafter"/>
</dbReference>
<dbReference type="GO" id="GO:0005819">
    <property type="term" value="C:spindle"/>
    <property type="evidence" value="ECO:0007669"/>
    <property type="project" value="TreeGrafter"/>
</dbReference>
<feature type="region of interest" description="Disordered" evidence="2">
    <location>
        <begin position="233"/>
        <end position="254"/>
    </location>
</feature>
<dbReference type="GO" id="GO:0035869">
    <property type="term" value="C:ciliary transition zone"/>
    <property type="evidence" value="ECO:0007669"/>
    <property type="project" value="TreeGrafter"/>
</dbReference>
<dbReference type="GO" id="GO:0005814">
    <property type="term" value="C:centriole"/>
    <property type="evidence" value="ECO:0007669"/>
    <property type="project" value="TreeGrafter"/>
</dbReference>
<name>A0A7R9D807_TIMPO</name>
<reference evidence="3" key="1">
    <citation type="submission" date="2020-11" db="EMBL/GenBank/DDBJ databases">
        <authorList>
            <person name="Tran Van P."/>
        </authorList>
    </citation>
    <scope>NUCLEOTIDE SEQUENCE</scope>
</reference>
<organism evidence="3">
    <name type="scientific">Timema poppense</name>
    <name type="common">Walking stick</name>
    <dbReference type="NCBI Taxonomy" id="170557"/>
    <lineage>
        <taxon>Eukaryota</taxon>
        <taxon>Metazoa</taxon>
        <taxon>Ecdysozoa</taxon>
        <taxon>Arthropoda</taxon>
        <taxon>Hexapoda</taxon>
        <taxon>Insecta</taxon>
        <taxon>Pterygota</taxon>
        <taxon>Neoptera</taxon>
        <taxon>Polyneoptera</taxon>
        <taxon>Phasmatodea</taxon>
        <taxon>Timematodea</taxon>
        <taxon>Timematoidea</taxon>
        <taxon>Timematidae</taxon>
        <taxon>Timema</taxon>
    </lineage>
</organism>
<keyword evidence="1" id="KW-0175">Coiled coil</keyword>
<dbReference type="InterPro" id="IPR029774">
    <property type="entry name" value="CSAP"/>
</dbReference>
<feature type="region of interest" description="Disordered" evidence="2">
    <location>
        <begin position="370"/>
        <end position="421"/>
    </location>
</feature>
<dbReference type="GO" id="GO:1901673">
    <property type="term" value="P:regulation of mitotic spindle assembly"/>
    <property type="evidence" value="ECO:0007669"/>
    <property type="project" value="TreeGrafter"/>
</dbReference>
<evidence type="ECO:0000313" key="3">
    <source>
        <dbReference type="EMBL" id="CAD7409795.1"/>
    </source>
</evidence>